<dbReference type="PANTHER" id="PTHR32347">
    <property type="entry name" value="EFFLUX SYSTEM COMPONENT YKNX-RELATED"/>
    <property type="match status" value="1"/>
</dbReference>
<dbReference type="EMBL" id="VOOR01000004">
    <property type="protein sequence ID" value="TXB68393.1"/>
    <property type="molecule type" value="Genomic_DNA"/>
</dbReference>
<dbReference type="InterPro" id="IPR050465">
    <property type="entry name" value="UPF0194_transport"/>
</dbReference>
<evidence type="ECO:0000313" key="6">
    <source>
        <dbReference type="Proteomes" id="UP000321580"/>
    </source>
</evidence>
<comment type="subcellular location">
    <subcellularLocation>
        <location evidence="1">Cell envelope</location>
    </subcellularLocation>
</comment>
<reference evidence="5 6" key="1">
    <citation type="submission" date="2019-08" db="EMBL/GenBank/DDBJ databases">
        <title>Genome of Phaeodactylibacter luteus.</title>
        <authorList>
            <person name="Bowman J.P."/>
        </authorList>
    </citation>
    <scope>NUCLEOTIDE SEQUENCE [LARGE SCALE GENOMIC DNA]</scope>
    <source>
        <strain evidence="5 6">KCTC 42180</strain>
    </source>
</reference>
<evidence type="ECO:0000256" key="1">
    <source>
        <dbReference type="ARBA" id="ARBA00004196"/>
    </source>
</evidence>
<sequence length="416" mass="46441">MNKGCLIGFGAFLLIATIGLGTYFYQRNTREAEQVETAQPVQADIIKKTVATGAIRPRKEVMIKPQVSGVVDEIYVEEGQLVTKGQRLARIKLVPSEVNINTAKSNVELARLRLQEAQRELERQQGLNRQQLDVEEARARYENARQEEERQRQLYDDGVISQQAYNQFKLDFQLAQAAYENTKVVASNSIRQFETEVSIREQELEAAINNLQLLREGASSNSKQVANIVTSTLDGMVLDLPVEEGTSVIERNNFNEGTSIAIVADMNALIFEGKVDESDVGKLREGMPLLLTVGAIEDLEFDATLEFISPKGEDEEGTVKFEVRAAVKPTEDVFLRAGYSANADIILDRRKEVLAIQERDVLYEGDTAYVELQVGERQFEKRQVELGLSDGIQVEVLKGLDGKSQIKVQTKSVLGL</sequence>
<protein>
    <submittedName>
        <fullName evidence="5">HlyD family efflux transporter periplasmic adaptor subunit</fullName>
    </submittedName>
</protein>
<dbReference type="RefSeq" id="WP_147165972.1">
    <property type="nucleotide sequence ID" value="NZ_VOOR01000004.1"/>
</dbReference>
<organism evidence="5 6">
    <name type="scientific">Phaeodactylibacter luteus</name>
    <dbReference type="NCBI Taxonomy" id="1564516"/>
    <lineage>
        <taxon>Bacteria</taxon>
        <taxon>Pseudomonadati</taxon>
        <taxon>Bacteroidota</taxon>
        <taxon>Saprospiria</taxon>
        <taxon>Saprospirales</taxon>
        <taxon>Haliscomenobacteraceae</taxon>
        <taxon>Phaeodactylibacter</taxon>
    </lineage>
</organism>
<proteinExistence type="predicted"/>
<feature type="domain" description="Multidrug resistance protein MdtA-like barrel-sandwich hybrid" evidence="4">
    <location>
        <begin position="60"/>
        <end position="249"/>
    </location>
</feature>
<evidence type="ECO:0000313" key="5">
    <source>
        <dbReference type="EMBL" id="TXB68393.1"/>
    </source>
</evidence>
<evidence type="ECO:0000256" key="2">
    <source>
        <dbReference type="ARBA" id="ARBA00023054"/>
    </source>
</evidence>
<dbReference type="OrthoDB" id="9809068at2"/>
<gene>
    <name evidence="5" type="ORF">FRY97_03165</name>
</gene>
<dbReference type="PANTHER" id="PTHR32347:SF14">
    <property type="entry name" value="EFFLUX SYSTEM COMPONENT YKNX-RELATED"/>
    <property type="match status" value="1"/>
</dbReference>
<evidence type="ECO:0000256" key="3">
    <source>
        <dbReference type="SAM" id="Coils"/>
    </source>
</evidence>
<dbReference type="Gene3D" id="1.10.287.470">
    <property type="entry name" value="Helix hairpin bin"/>
    <property type="match status" value="2"/>
</dbReference>
<dbReference type="Proteomes" id="UP000321580">
    <property type="component" value="Unassembled WGS sequence"/>
</dbReference>
<dbReference type="Gene3D" id="2.40.420.20">
    <property type="match status" value="1"/>
</dbReference>
<dbReference type="GO" id="GO:0030313">
    <property type="term" value="C:cell envelope"/>
    <property type="evidence" value="ECO:0007669"/>
    <property type="project" value="UniProtKB-SubCell"/>
</dbReference>
<dbReference type="Gene3D" id="2.40.50.100">
    <property type="match status" value="1"/>
</dbReference>
<feature type="coiled-coil region" evidence="3">
    <location>
        <begin position="100"/>
        <end position="154"/>
    </location>
</feature>
<keyword evidence="6" id="KW-1185">Reference proteome</keyword>
<comment type="caution">
    <text evidence="5">The sequence shown here is derived from an EMBL/GenBank/DDBJ whole genome shotgun (WGS) entry which is preliminary data.</text>
</comment>
<accession>A0A5C6S1X8</accession>
<name>A0A5C6S1X8_9BACT</name>
<dbReference type="AlphaFoldDB" id="A0A5C6S1X8"/>
<dbReference type="InterPro" id="IPR058625">
    <property type="entry name" value="MdtA-like_BSH"/>
</dbReference>
<dbReference type="Gene3D" id="2.40.30.170">
    <property type="match status" value="1"/>
</dbReference>
<dbReference type="SUPFAM" id="SSF111369">
    <property type="entry name" value="HlyD-like secretion proteins"/>
    <property type="match status" value="2"/>
</dbReference>
<dbReference type="Pfam" id="PF25917">
    <property type="entry name" value="BSH_RND"/>
    <property type="match status" value="1"/>
</dbReference>
<evidence type="ECO:0000259" key="4">
    <source>
        <dbReference type="Pfam" id="PF25917"/>
    </source>
</evidence>
<keyword evidence="2 3" id="KW-0175">Coiled coil</keyword>
<dbReference type="PRINTS" id="PR01490">
    <property type="entry name" value="RTXTOXIND"/>
</dbReference>
<feature type="coiled-coil region" evidence="3">
    <location>
        <begin position="190"/>
        <end position="221"/>
    </location>
</feature>